<dbReference type="AlphaFoldDB" id="A0A502HEL2"/>
<evidence type="ECO:0000313" key="2">
    <source>
        <dbReference type="Proteomes" id="UP000317646"/>
    </source>
</evidence>
<reference evidence="1 2" key="1">
    <citation type="journal article" date="2019" name="Environ. Microbiol.">
        <title>Species interactions and distinct microbial communities in high Arctic permafrost affected cryosols are associated with the CH4 and CO2 gas fluxes.</title>
        <authorList>
            <person name="Altshuler I."/>
            <person name="Hamel J."/>
            <person name="Turney S."/>
            <person name="Magnuson E."/>
            <person name="Levesque R."/>
            <person name="Greer C."/>
            <person name="Whyte L.G."/>
        </authorList>
    </citation>
    <scope>NUCLEOTIDE SEQUENCE [LARGE SCALE GENOMIC DNA]</scope>
    <source>
        <strain evidence="1 2">S9.2P</strain>
    </source>
</reference>
<keyword evidence="2" id="KW-1185">Reference proteome</keyword>
<dbReference type="Proteomes" id="UP000317646">
    <property type="component" value="Unassembled WGS sequence"/>
</dbReference>
<comment type="caution">
    <text evidence="1">The sequence shown here is derived from an EMBL/GenBank/DDBJ whole genome shotgun (WGS) entry which is preliminary data.</text>
</comment>
<accession>A0A502HEL2</accession>
<sequence length="210" mass="22845">MIALLGVAGALAGCCANNVCDCDDARADAFYFKFDTGPNGFVPATELDTVVLKRYTLQLDDKGRPALIKTNKKTYTAYADSLDNAGVFDQANVVRYIPPASATPLRPRVATDTVIVNNNAPFTQAGPRKLNTYLYRVEVRRAPGQLLRNNPRRYELSKISLTGEFYGTGCCTCYRNLSKTGVLINLGVPNSDTPVVATETGQVMPVLIQK</sequence>
<protein>
    <submittedName>
        <fullName evidence="1">Uncharacterized protein</fullName>
    </submittedName>
</protein>
<name>A0A502HEL2_9BACT</name>
<dbReference type="EMBL" id="RCYZ01000001">
    <property type="protein sequence ID" value="TPG72112.1"/>
    <property type="molecule type" value="Genomic_DNA"/>
</dbReference>
<gene>
    <name evidence="1" type="ORF">EAH73_02390</name>
</gene>
<proteinExistence type="predicted"/>
<evidence type="ECO:0000313" key="1">
    <source>
        <dbReference type="EMBL" id="TPG72112.1"/>
    </source>
</evidence>
<organism evidence="1 2">
    <name type="scientific">Hymenobacter nivis</name>
    <dbReference type="NCBI Taxonomy" id="1850093"/>
    <lineage>
        <taxon>Bacteria</taxon>
        <taxon>Pseudomonadati</taxon>
        <taxon>Bacteroidota</taxon>
        <taxon>Cytophagia</taxon>
        <taxon>Cytophagales</taxon>
        <taxon>Hymenobacteraceae</taxon>
        <taxon>Hymenobacter</taxon>
    </lineage>
</organism>